<reference evidence="3 4" key="1">
    <citation type="submission" date="2017-10" db="EMBL/GenBank/DDBJ databases">
        <title>Resolving the taxonomy of Roseburia spp., Eubacterium rectale and Agathobacter spp. through phylogenomic analysis.</title>
        <authorList>
            <person name="Sheridan P.O."/>
            <person name="Walker A.W."/>
            <person name="Duncan S.H."/>
            <person name="Scott K.P."/>
            <person name="Toole P.W.O."/>
            <person name="Luis P."/>
            <person name="Flint H.J."/>
        </authorList>
    </citation>
    <scope>NUCLEOTIDE SEQUENCE [LARGE SCALE GENOMIC DNA]</scope>
    <source>
        <strain evidence="3 4">JK626</strain>
    </source>
</reference>
<evidence type="ECO:0000313" key="4">
    <source>
        <dbReference type="Proteomes" id="UP000225889"/>
    </source>
</evidence>
<dbReference type="EMBL" id="PDYF01000011">
    <property type="protein sequence ID" value="PHU34949.1"/>
    <property type="molecule type" value="Genomic_DNA"/>
</dbReference>
<proteinExistence type="predicted"/>
<feature type="region of interest" description="Disordered" evidence="1">
    <location>
        <begin position="39"/>
        <end position="68"/>
    </location>
</feature>
<evidence type="ECO:0000256" key="1">
    <source>
        <dbReference type="SAM" id="MobiDB-lite"/>
    </source>
</evidence>
<protein>
    <recommendedName>
        <fullName evidence="5">YD repeat-containing protein</fullName>
    </recommendedName>
</protein>
<comment type="caution">
    <text evidence="3">The sequence shown here is derived from an EMBL/GenBank/DDBJ whole genome shotgun (WGS) entry which is preliminary data.</text>
</comment>
<organism evidence="3 4">
    <name type="scientific">Pseudobutyrivibrio ruminis</name>
    <dbReference type="NCBI Taxonomy" id="46206"/>
    <lineage>
        <taxon>Bacteria</taxon>
        <taxon>Bacillati</taxon>
        <taxon>Bacillota</taxon>
        <taxon>Clostridia</taxon>
        <taxon>Lachnospirales</taxon>
        <taxon>Lachnospiraceae</taxon>
        <taxon>Pseudobutyrivibrio</taxon>
    </lineage>
</organism>
<sequence length="304" mass="34759">MVKLKNSKLIALFLAAAFVFNACGSKETKQEDIVIDADTSGAEQAKTEEKNDNKIDSNADENQEVSNSIEEDDFNDFVEVSFKHKDYPSTDDGKPDYSGIYCLDTQSTTYGCCNLIKQEDGSYYCFLYGYRSFFYETKAEYKSDNVLEIVDDEISGTIKINNYDVDVSFVGNNGKEIDASYTEIKYEYSDISQYTGTYTYKKDDGSEVTIIVGYDENRSPVITVEDGNETVEFTYDPSDRKIFILEDYQYGEILYASIEGEVWGPDSEVLSFIQGYKGDKYLIIRFDRNTPYVYFKTYNPVVMH</sequence>
<dbReference type="AlphaFoldDB" id="A0A2G3DV93"/>
<name>A0A2G3DV93_9FIRM</name>
<feature type="compositionally biased region" description="Acidic residues" evidence="1">
    <location>
        <begin position="58"/>
        <end position="68"/>
    </location>
</feature>
<feature type="signal peptide" evidence="2">
    <location>
        <begin position="1"/>
        <end position="21"/>
    </location>
</feature>
<dbReference type="Proteomes" id="UP000225889">
    <property type="component" value="Unassembled WGS sequence"/>
</dbReference>
<reference evidence="3 4" key="2">
    <citation type="submission" date="2017-10" db="EMBL/GenBank/DDBJ databases">
        <authorList>
            <person name="Banno H."/>
            <person name="Chua N.-H."/>
        </authorList>
    </citation>
    <scope>NUCLEOTIDE SEQUENCE [LARGE SCALE GENOMIC DNA]</scope>
    <source>
        <strain evidence="3 4">JK626</strain>
    </source>
</reference>
<keyword evidence="2" id="KW-0732">Signal</keyword>
<gene>
    <name evidence="3" type="ORF">CSX01_06330</name>
</gene>
<accession>A0A2G3DV93</accession>
<feature type="chain" id="PRO_5038333145" description="YD repeat-containing protein" evidence="2">
    <location>
        <begin position="22"/>
        <end position="304"/>
    </location>
</feature>
<dbReference type="RefSeq" id="WP_099391809.1">
    <property type="nucleotide sequence ID" value="NZ_PDYF01000011.1"/>
</dbReference>
<feature type="compositionally biased region" description="Basic and acidic residues" evidence="1">
    <location>
        <begin position="45"/>
        <end position="57"/>
    </location>
</feature>
<evidence type="ECO:0000256" key="2">
    <source>
        <dbReference type="SAM" id="SignalP"/>
    </source>
</evidence>
<evidence type="ECO:0008006" key="5">
    <source>
        <dbReference type="Google" id="ProtNLM"/>
    </source>
</evidence>
<evidence type="ECO:0000313" key="3">
    <source>
        <dbReference type="EMBL" id="PHU34949.1"/>
    </source>
</evidence>